<dbReference type="GO" id="GO:0016887">
    <property type="term" value="F:ATP hydrolysis activity"/>
    <property type="evidence" value="ECO:0007669"/>
    <property type="project" value="InterPro"/>
</dbReference>
<dbReference type="EMBL" id="CP001614">
    <property type="protein sequence ID" value="ACR11638.1"/>
    <property type="molecule type" value="Genomic_DNA"/>
</dbReference>
<keyword evidence="3" id="KW-0536">Nodulation</keyword>
<sequence>MIEAVQLYKSFKRKGKKGAVHAVRDLSFGARDGAITGLLGPNGAGKSTTLRMLATLLVADHGHAIIDGIDTAKQPQEVRLSLGYLPHNSGVYPRLTARENIEYYARIAGLERSLVRSRTDKLIELLDMGEIEHRRADGFSQGQRTKIGLARALVHEPKNLLLDEPTNGLDVMATRSLRKIIRMLRDEGHCIIFSSHIMQEVAALCDHIAIISEGTIAIADTLPRILETTGQSDLEDAFVVAIGESLEAAE</sequence>
<gene>
    <name evidence="7" type="ordered locus">TERTU_3182</name>
</gene>
<dbReference type="PROSITE" id="PS50893">
    <property type="entry name" value="ABC_TRANSPORTER_2"/>
    <property type="match status" value="1"/>
</dbReference>
<dbReference type="Gene3D" id="3.40.50.300">
    <property type="entry name" value="P-loop containing nucleotide triphosphate hydrolases"/>
    <property type="match status" value="1"/>
</dbReference>
<evidence type="ECO:0000313" key="7">
    <source>
        <dbReference type="EMBL" id="ACR11638.1"/>
    </source>
</evidence>
<evidence type="ECO:0000313" key="8">
    <source>
        <dbReference type="Proteomes" id="UP000009080"/>
    </source>
</evidence>
<dbReference type="eggNOG" id="COG4555">
    <property type="taxonomic scope" value="Bacteria"/>
</dbReference>
<evidence type="ECO:0000256" key="4">
    <source>
        <dbReference type="ARBA" id="ARBA00022741"/>
    </source>
</evidence>
<proteinExistence type="inferred from homology"/>
<keyword evidence="8" id="KW-1185">Reference proteome</keyword>
<dbReference type="PANTHER" id="PTHR42711">
    <property type="entry name" value="ABC TRANSPORTER ATP-BINDING PROTEIN"/>
    <property type="match status" value="1"/>
</dbReference>
<evidence type="ECO:0000256" key="3">
    <source>
        <dbReference type="ARBA" id="ARBA00022458"/>
    </source>
</evidence>
<evidence type="ECO:0000256" key="1">
    <source>
        <dbReference type="ARBA" id="ARBA00005417"/>
    </source>
</evidence>
<protein>
    <submittedName>
        <fullName evidence="7">ATP-binding transport protein, natA</fullName>
    </submittedName>
</protein>
<evidence type="ECO:0000256" key="5">
    <source>
        <dbReference type="ARBA" id="ARBA00022840"/>
    </source>
</evidence>
<comment type="similarity">
    <text evidence="1">Belongs to the ABC transporter superfamily.</text>
</comment>
<dbReference type="InterPro" id="IPR017871">
    <property type="entry name" value="ABC_transporter-like_CS"/>
</dbReference>
<evidence type="ECO:0000259" key="6">
    <source>
        <dbReference type="PROSITE" id="PS50893"/>
    </source>
</evidence>
<dbReference type="PROSITE" id="PS00211">
    <property type="entry name" value="ABC_TRANSPORTER_1"/>
    <property type="match status" value="1"/>
</dbReference>
<dbReference type="OrthoDB" id="9778870at2"/>
<dbReference type="SMART" id="SM00382">
    <property type="entry name" value="AAA"/>
    <property type="match status" value="1"/>
</dbReference>
<evidence type="ECO:0000256" key="2">
    <source>
        <dbReference type="ARBA" id="ARBA00022448"/>
    </source>
</evidence>
<dbReference type="Proteomes" id="UP000009080">
    <property type="component" value="Chromosome"/>
</dbReference>
<dbReference type="HOGENOM" id="CLU_000604_1_2_6"/>
<dbReference type="InterPro" id="IPR003593">
    <property type="entry name" value="AAA+_ATPase"/>
</dbReference>
<organism evidence="7 8">
    <name type="scientific">Teredinibacter turnerae (strain ATCC 39867 / T7901)</name>
    <dbReference type="NCBI Taxonomy" id="377629"/>
    <lineage>
        <taxon>Bacteria</taxon>
        <taxon>Pseudomonadati</taxon>
        <taxon>Pseudomonadota</taxon>
        <taxon>Gammaproteobacteria</taxon>
        <taxon>Cellvibrionales</taxon>
        <taxon>Cellvibrionaceae</taxon>
        <taxon>Teredinibacter</taxon>
    </lineage>
</organism>
<reference evidence="7 8" key="1">
    <citation type="journal article" date="2009" name="PLoS ONE">
        <title>The complete genome of Teredinibacter turnerae T7901: an intracellular endosymbiont of marine wood-boring bivalves (shipworms).</title>
        <authorList>
            <person name="Yang J.C."/>
            <person name="Madupu R."/>
            <person name="Durkin A.S."/>
            <person name="Ekborg N.A."/>
            <person name="Pedamallu C.S."/>
            <person name="Hostetler J.B."/>
            <person name="Radune D."/>
            <person name="Toms B.S."/>
            <person name="Henrissat B."/>
            <person name="Coutinho P.M."/>
            <person name="Schwarz S."/>
            <person name="Field L."/>
            <person name="Trindade-Silva A.E."/>
            <person name="Soares C.A.G."/>
            <person name="Elshahawi S."/>
            <person name="Hanora A."/>
            <person name="Schmidt E.W."/>
            <person name="Haygood M.G."/>
            <person name="Posfai J."/>
            <person name="Benner J."/>
            <person name="Madinger C."/>
            <person name="Nove J."/>
            <person name="Anton B."/>
            <person name="Chaudhary K."/>
            <person name="Foster J."/>
            <person name="Holman A."/>
            <person name="Kumar S."/>
            <person name="Lessard P.A."/>
            <person name="Luyten Y.A."/>
            <person name="Slatko B."/>
            <person name="Wood N."/>
            <person name="Wu B."/>
            <person name="Teplitski M."/>
            <person name="Mougous J.D."/>
            <person name="Ward N."/>
            <person name="Eisen J.A."/>
            <person name="Badger J.H."/>
            <person name="Distel D.L."/>
        </authorList>
    </citation>
    <scope>NUCLEOTIDE SEQUENCE [LARGE SCALE GENOMIC DNA]</scope>
    <source>
        <strain evidence="8">ATCC 39867 / T7901</strain>
    </source>
</reference>
<dbReference type="AlphaFoldDB" id="C5BPS9"/>
<dbReference type="Pfam" id="PF00005">
    <property type="entry name" value="ABC_tran"/>
    <property type="match status" value="1"/>
</dbReference>
<name>C5BPS9_TERTT</name>
<keyword evidence="4" id="KW-0547">Nucleotide-binding</keyword>
<dbReference type="RefSeq" id="WP_015817750.1">
    <property type="nucleotide sequence ID" value="NC_012997.1"/>
</dbReference>
<dbReference type="InterPro" id="IPR050763">
    <property type="entry name" value="ABC_transporter_ATP-binding"/>
</dbReference>
<dbReference type="SUPFAM" id="SSF52540">
    <property type="entry name" value="P-loop containing nucleoside triphosphate hydrolases"/>
    <property type="match status" value="1"/>
</dbReference>
<dbReference type="GO" id="GO:0005524">
    <property type="term" value="F:ATP binding"/>
    <property type="evidence" value="ECO:0007669"/>
    <property type="project" value="UniProtKB-KW"/>
</dbReference>
<dbReference type="KEGG" id="ttu:TERTU_3182"/>
<dbReference type="InterPro" id="IPR027417">
    <property type="entry name" value="P-loop_NTPase"/>
</dbReference>
<feature type="domain" description="ABC transporter" evidence="6">
    <location>
        <begin position="2"/>
        <end position="238"/>
    </location>
</feature>
<keyword evidence="5 7" id="KW-0067">ATP-binding</keyword>
<dbReference type="PANTHER" id="PTHR42711:SF5">
    <property type="entry name" value="ABC TRANSPORTER ATP-BINDING PROTEIN NATA"/>
    <property type="match status" value="1"/>
</dbReference>
<keyword evidence="2" id="KW-0813">Transport</keyword>
<dbReference type="STRING" id="377629.TERTU_3182"/>
<dbReference type="InterPro" id="IPR003439">
    <property type="entry name" value="ABC_transporter-like_ATP-bd"/>
</dbReference>
<accession>C5BPS9</accession>